<proteinExistence type="predicted"/>
<reference evidence="1" key="2">
    <citation type="submission" date="2020-09" db="EMBL/GenBank/DDBJ databases">
        <authorList>
            <person name="Sun Q."/>
            <person name="Ohkuma M."/>
        </authorList>
    </citation>
    <scope>NUCLEOTIDE SEQUENCE</scope>
    <source>
        <strain evidence="1">JCM 30078</strain>
    </source>
</reference>
<evidence type="ECO:0000313" key="1">
    <source>
        <dbReference type="EMBL" id="GGJ84910.1"/>
    </source>
</evidence>
<dbReference type="Proteomes" id="UP000635983">
    <property type="component" value="Unassembled WGS sequence"/>
</dbReference>
<comment type="caution">
    <text evidence="1">The sequence shown here is derived from an EMBL/GenBank/DDBJ whole genome shotgun (WGS) entry which is preliminary data.</text>
</comment>
<organism evidence="1 2">
    <name type="scientific">Pseudomonas matsuisoli</name>
    <dbReference type="NCBI Taxonomy" id="1515666"/>
    <lineage>
        <taxon>Bacteria</taxon>
        <taxon>Pseudomonadati</taxon>
        <taxon>Pseudomonadota</taxon>
        <taxon>Gammaproteobacteria</taxon>
        <taxon>Pseudomonadales</taxon>
        <taxon>Pseudomonadaceae</taxon>
        <taxon>Pseudomonas</taxon>
    </lineage>
</organism>
<sequence>MRLTLVLGLILAIRKHENGCRLFYRMLGECVRFMRMDRLHGIPSTGARKARTSLGFCGLGRQAVIARYFLRGPIGLRYRSRLALSRWMDVIGVMDIVTLPSRRCHG</sequence>
<dbReference type="AlphaFoldDB" id="A0A917PMP3"/>
<protein>
    <submittedName>
        <fullName evidence="1">Uncharacterized protein</fullName>
    </submittedName>
</protein>
<dbReference type="EMBL" id="BMPO01000002">
    <property type="protein sequence ID" value="GGJ84910.1"/>
    <property type="molecule type" value="Genomic_DNA"/>
</dbReference>
<keyword evidence="2" id="KW-1185">Reference proteome</keyword>
<gene>
    <name evidence="1" type="ORF">GCM10009304_08620</name>
</gene>
<evidence type="ECO:0000313" key="2">
    <source>
        <dbReference type="Proteomes" id="UP000635983"/>
    </source>
</evidence>
<reference evidence="1" key="1">
    <citation type="journal article" date="2014" name="Int. J. Syst. Evol. Microbiol.">
        <title>Complete genome sequence of Corynebacterium casei LMG S-19264T (=DSM 44701T), isolated from a smear-ripened cheese.</title>
        <authorList>
            <consortium name="US DOE Joint Genome Institute (JGI-PGF)"/>
            <person name="Walter F."/>
            <person name="Albersmeier A."/>
            <person name="Kalinowski J."/>
            <person name="Ruckert C."/>
        </authorList>
    </citation>
    <scope>NUCLEOTIDE SEQUENCE</scope>
    <source>
        <strain evidence="1">JCM 30078</strain>
    </source>
</reference>
<name>A0A917PMP3_9PSED</name>
<accession>A0A917PMP3</accession>